<accession>A0A9J7IZX1</accession>
<evidence type="ECO:0000256" key="5">
    <source>
        <dbReference type="ARBA" id="ARBA00023002"/>
    </source>
</evidence>
<dbReference type="GO" id="GO:0016705">
    <property type="term" value="F:oxidoreductase activity, acting on paired donors, with incorporation or reduction of molecular oxygen"/>
    <property type="evidence" value="ECO:0007669"/>
    <property type="project" value="InterPro"/>
</dbReference>
<dbReference type="Gene3D" id="1.10.630.10">
    <property type="entry name" value="Cytochrome P450"/>
    <property type="match status" value="1"/>
</dbReference>
<organism evidence="10 12">
    <name type="scientific">Spodoptera litura</name>
    <name type="common">Asian cotton leafworm</name>
    <dbReference type="NCBI Taxonomy" id="69820"/>
    <lineage>
        <taxon>Eukaryota</taxon>
        <taxon>Metazoa</taxon>
        <taxon>Ecdysozoa</taxon>
        <taxon>Arthropoda</taxon>
        <taxon>Hexapoda</taxon>
        <taxon>Insecta</taxon>
        <taxon>Pterygota</taxon>
        <taxon>Neoptera</taxon>
        <taxon>Endopterygota</taxon>
        <taxon>Lepidoptera</taxon>
        <taxon>Glossata</taxon>
        <taxon>Ditrysia</taxon>
        <taxon>Noctuoidea</taxon>
        <taxon>Noctuidae</taxon>
        <taxon>Amphipyrinae</taxon>
        <taxon>Spodoptera</taxon>
    </lineage>
</organism>
<protein>
    <submittedName>
        <fullName evidence="11 12">Cytochrome P450 4g15-like</fullName>
    </submittedName>
</protein>
<evidence type="ECO:0000256" key="8">
    <source>
        <dbReference type="PIRSR" id="PIRSR602401-1"/>
    </source>
</evidence>
<evidence type="ECO:0000313" key="12">
    <source>
        <dbReference type="RefSeq" id="XP_022831569.1"/>
    </source>
</evidence>
<dbReference type="GeneID" id="111360017"/>
<keyword evidence="5" id="KW-0560">Oxidoreductase</keyword>
<evidence type="ECO:0000256" key="4">
    <source>
        <dbReference type="ARBA" id="ARBA00022723"/>
    </source>
</evidence>
<sequence length="496" mass="56904">MDWPLLFLYIIGGALVAFWLLWRYKNRRMIQMANKLPGPPTLPLLGNALVFMNRPEEILNKIGELVETYGDVFRFWLGPELNIVVKNPTDIRVLLSSTKLNQKGPVYDFILPFLGGGIITGGPTWRLHRKITIPSYSKKTVEYFFPVFNKECEELAKVICQKGPTTFDCYEDVLRSTTQSVNQTVMGLSKEDSVNLTRLEEFIFKTHDMYNLMFDKMTKWWLHVPPIYWLLGKKKQQDYYLKMIDDLTEDIVTRRRKALEVSQPSEECMGVVDRLILSGELTHKEIKEETITLFTSSQEVAAKIAAGVLMFLAHLPDWQDKVYKEIIEVVGADGPVTDEQLKQLEQLDMVYKETLRYFPIAGMIQRTVTEDITIRDGSISVPAGTSLVIPFHNLHRDPRYWEDPNKVMPERFLPENVKKRDPNAFLPFGLGPMDCLGRVYGTALIKTIVVWVLRYAKLEPAISLDNIRLNIAISVTSYDGYNIKASPRNGRINGLS</sequence>
<comment type="similarity">
    <text evidence="2">Belongs to the cytochrome P450 family.</text>
</comment>
<keyword evidence="6 8" id="KW-0408">Iron</keyword>
<dbReference type="KEGG" id="sliu:111360017"/>
<evidence type="ECO:0000256" key="1">
    <source>
        <dbReference type="ARBA" id="ARBA00001971"/>
    </source>
</evidence>
<dbReference type="InterPro" id="IPR036396">
    <property type="entry name" value="Cyt_P450_sf"/>
</dbReference>
<keyword evidence="3 8" id="KW-0349">Heme</keyword>
<dbReference type="InterPro" id="IPR001128">
    <property type="entry name" value="Cyt_P450"/>
</dbReference>
<dbReference type="InterPro" id="IPR002401">
    <property type="entry name" value="Cyt_P450_E_grp-I"/>
</dbReference>
<dbReference type="PANTHER" id="PTHR24291:SF50">
    <property type="entry name" value="BIFUNCTIONAL ALBAFLAVENONE MONOOXYGENASE_TERPENE SYNTHASE"/>
    <property type="match status" value="1"/>
</dbReference>
<evidence type="ECO:0000313" key="11">
    <source>
        <dbReference type="RefSeq" id="XP_022831568.1"/>
    </source>
</evidence>
<keyword evidence="9" id="KW-0812">Transmembrane</keyword>
<keyword evidence="7" id="KW-0503">Monooxygenase</keyword>
<gene>
    <name evidence="11 12" type="primary">LOC111360017</name>
</gene>
<dbReference type="GO" id="GO:0020037">
    <property type="term" value="F:heme binding"/>
    <property type="evidence" value="ECO:0007669"/>
    <property type="project" value="InterPro"/>
</dbReference>
<dbReference type="Proteomes" id="UP000301870">
    <property type="component" value="Chromosome 30"/>
</dbReference>
<evidence type="ECO:0000256" key="7">
    <source>
        <dbReference type="ARBA" id="ARBA00023033"/>
    </source>
</evidence>
<dbReference type="GO" id="GO:0004497">
    <property type="term" value="F:monooxygenase activity"/>
    <property type="evidence" value="ECO:0007669"/>
    <property type="project" value="UniProtKB-KW"/>
</dbReference>
<keyword evidence="4 8" id="KW-0479">Metal-binding</keyword>
<dbReference type="RefSeq" id="XP_022831569.1">
    <property type="nucleotide sequence ID" value="XM_022975801.1"/>
</dbReference>
<evidence type="ECO:0000256" key="6">
    <source>
        <dbReference type="ARBA" id="ARBA00023004"/>
    </source>
</evidence>
<dbReference type="RefSeq" id="XP_022831568.1">
    <property type="nucleotide sequence ID" value="XM_022975800.1"/>
</dbReference>
<dbReference type="OrthoDB" id="6692864at2759"/>
<dbReference type="SUPFAM" id="SSF48264">
    <property type="entry name" value="Cytochrome P450"/>
    <property type="match status" value="1"/>
</dbReference>
<keyword evidence="9" id="KW-1133">Transmembrane helix</keyword>
<dbReference type="Pfam" id="PF00067">
    <property type="entry name" value="p450"/>
    <property type="match status" value="1"/>
</dbReference>
<feature type="binding site" description="axial binding residue" evidence="8">
    <location>
        <position position="435"/>
    </location>
    <ligand>
        <name>heme</name>
        <dbReference type="ChEBI" id="CHEBI:30413"/>
    </ligand>
    <ligandPart>
        <name>Fe</name>
        <dbReference type="ChEBI" id="CHEBI:18248"/>
    </ligandPart>
</feature>
<dbReference type="InterPro" id="IPR050196">
    <property type="entry name" value="Cytochrome_P450_Monoox"/>
</dbReference>
<evidence type="ECO:0000256" key="9">
    <source>
        <dbReference type="SAM" id="Phobius"/>
    </source>
</evidence>
<feature type="transmembrane region" description="Helical" evidence="9">
    <location>
        <begin position="6"/>
        <end position="22"/>
    </location>
</feature>
<comment type="cofactor">
    <cofactor evidence="1 8">
        <name>heme</name>
        <dbReference type="ChEBI" id="CHEBI:30413"/>
    </cofactor>
</comment>
<proteinExistence type="inferred from homology"/>
<evidence type="ECO:0000256" key="2">
    <source>
        <dbReference type="ARBA" id="ARBA00010617"/>
    </source>
</evidence>
<evidence type="ECO:0000313" key="10">
    <source>
        <dbReference type="Proteomes" id="UP000301870"/>
    </source>
</evidence>
<name>A0A9J7IZX1_SPOLT</name>
<reference evidence="11 12" key="1">
    <citation type="submission" date="2025-04" db="UniProtKB">
        <authorList>
            <consortium name="RefSeq"/>
        </authorList>
    </citation>
    <scope>IDENTIFICATION</scope>
    <source>
        <strain evidence="11 12">Ishihara</strain>
        <tissue evidence="11 12">Whole body</tissue>
    </source>
</reference>
<keyword evidence="10" id="KW-1185">Reference proteome</keyword>
<keyword evidence="9" id="KW-0472">Membrane</keyword>
<dbReference type="GO" id="GO:0005506">
    <property type="term" value="F:iron ion binding"/>
    <property type="evidence" value="ECO:0007669"/>
    <property type="project" value="InterPro"/>
</dbReference>
<dbReference type="PANTHER" id="PTHR24291">
    <property type="entry name" value="CYTOCHROME P450 FAMILY 4"/>
    <property type="match status" value="1"/>
</dbReference>
<dbReference type="AlphaFoldDB" id="A0A9J7IZX1"/>
<dbReference type="PRINTS" id="PR00463">
    <property type="entry name" value="EP450I"/>
</dbReference>
<evidence type="ECO:0000256" key="3">
    <source>
        <dbReference type="ARBA" id="ARBA00022617"/>
    </source>
</evidence>